<evidence type="ECO:0000313" key="2">
    <source>
        <dbReference type="Proteomes" id="UP001229421"/>
    </source>
</evidence>
<dbReference type="Proteomes" id="UP001229421">
    <property type="component" value="Unassembled WGS sequence"/>
</dbReference>
<accession>A0AAD8NML7</accession>
<sequence>MISRLVDDGDGMPVVVVEYRMIGGGVIGWCWCGWMRMKEDEEDEGCELYGGWWSMVNAKLFNKLVAGPRS</sequence>
<protein>
    <submittedName>
        <fullName evidence="1">Uncharacterized protein</fullName>
    </submittedName>
</protein>
<organism evidence="1 2">
    <name type="scientific">Tagetes erecta</name>
    <name type="common">African marigold</name>
    <dbReference type="NCBI Taxonomy" id="13708"/>
    <lineage>
        <taxon>Eukaryota</taxon>
        <taxon>Viridiplantae</taxon>
        <taxon>Streptophyta</taxon>
        <taxon>Embryophyta</taxon>
        <taxon>Tracheophyta</taxon>
        <taxon>Spermatophyta</taxon>
        <taxon>Magnoliopsida</taxon>
        <taxon>eudicotyledons</taxon>
        <taxon>Gunneridae</taxon>
        <taxon>Pentapetalae</taxon>
        <taxon>asterids</taxon>
        <taxon>campanulids</taxon>
        <taxon>Asterales</taxon>
        <taxon>Asteraceae</taxon>
        <taxon>Asteroideae</taxon>
        <taxon>Heliantheae alliance</taxon>
        <taxon>Tageteae</taxon>
        <taxon>Tagetes</taxon>
    </lineage>
</organism>
<reference evidence="1" key="1">
    <citation type="journal article" date="2023" name="bioRxiv">
        <title>Improved chromosome-level genome assembly for marigold (Tagetes erecta).</title>
        <authorList>
            <person name="Jiang F."/>
            <person name="Yuan L."/>
            <person name="Wang S."/>
            <person name="Wang H."/>
            <person name="Xu D."/>
            <person name="Wang A."/>
            <person name="Fan W."/>
        </authorList>
    </citation>
    <scope>NUCLEOTIDE SEQUENCE</scope>
    <source>
        <strain evidence="1">WSJ</strain>
        <tissue evidence="1">Leaf</tissue>
    </source>
</reference>
<comment type="caution">
    <text evidence="1">The sequence shown here is derived from an EMBL/GenBank/DDBJ whole genome shotgun (WGS) entry which is preliminary data.</text>
</comment>
<dbReference type="AlphaFoldDB" id="A0AAD8NML7"/>
<evidence type="ECO:0000313" key="1">
    <source>
        <dbReference type="EMBL" id="KAK1421635.1"/>
    </source>
</evidence>
<proteinExistence type="predicted"/>
<gene>
    <name evidence="1" type="ORF">QVD17_24121</name>
</gene>
<keyword evidence="2" id="KW-1185">Reference proteome</keyword>
<name>A0AAD8NML7_TARER</name>
<dbReference type="EMBL" id="JAUHHV010000006">
    <property type="protein sequence ID" value="KAK1421635.1"/>
    <property type="molecule type" value="Genomic_DNA"/>
</dbReference>